<comment type="caution">
    <text evidence="3">The sequence shown here is derived from an EMBL/GenBank/DDBJ whole genome shotgun (WGS) entry which is preliminary data.</text>
</comment>
<dbReference type="GO" id="GO:0007005">
    <property type="term" value="P:mitochondrion organization"/>
    <property type="evidence" value="ECO:0007669"/>
    <property type="project" value="InterPro"/>
</dbReference>
<accession>A0A9Q1CC69</accession>
<dbReference type="OrthoDB" id="6622877at2759"/>
<dbReference type="GO" id="GO:0097539">
    <property type="term" value="C:ciliary transition fiber"/>
    <property type="evidence" value="ECO:0007669"/>
    <property type="project" value="TreeGrafter"/>
</dbReference>
<dbReference type="PANTHER" id="PTHR36170:SF1">
    <property type="entry name" value="CENTROSOMAL PROTEIN OF 89 KDA"/>
    <property type="match status" value="1"/>
</dbReference>
<sequence length="882" mass="100161">MLAAVPRSPEPPKEAPERRPPSALSSALMNATLVGRLIGTPPPNTGTLATERGPSPEEAPAENSLNNSMARMSMYDYGDSDDSDSEESEVDVPEEPRYASVPFRAEGGQKRSTISSRPRLDSPRDSEDSEDENEPVQDITPGRGSSRSNKPVLDSDRTTPGASVSGYEPPVYAKPKVVMEELKTQGNSQLSTDSDITEVTNPADDFSDLITPPPPWMRKNNSKKEEASKPKKTPRGKKSKNRQSVDSVPVKEEKIIPSRAEEEKLAPPPKALQSAPPEVLRNVPSVDEDFYNHIERLASAKSLQEHEFLRMTNGRLEKELEMVQKEREQLLETLKIQGQQMQEERRQSRTNSPVTSESPSGVHKLRELCDQLRDENSSIRLANDRLLEENQSLRETLKTPRDMEDDEEGFFVEQLKQRAEEVLIENDDLRDIIHKLNIQLSRYQAKCSPLRKGDPPGLPSRGSSPRWLTDTKYLSPLIAGYEDTLSEKEELLQQCFDDLEELRESSKKVINENQRLHKKLEDFKGTGSGYITPSEWQRVQEQAQLVLEENQVILEQLDISQDKLRASQKSHSLEVTSLNGRLATVESEKAQLKEEMIHIKSEIGALQEKYDSAVRESQQKLAMTDYLEKISEMKRTLEESQRQHTSEMEKTMARLNSVQSEKQELAIELTDMKAENTQLGIQVKALKKAQMKAQQKMSVLQQEVETTLSREQQANLHLNQVLEIAEKTAAERDSYAKMAKAQAQEKEKTVNKMMQGNIYVGKMEEKLKLYKHRAQEKLDSMSQEMQNQDSNYSIQVKQYEREIKHLQQIIREKQYELDEMTKDKRRVEEQLETVWQTAASDNQRIQAKLTRSLRPSALSGHQNGAFGSDSDNRGLLSSDSEA</sequence>
<dbReference type="GO" id="GO:0045202">
    <property type="term" value="C:synapse"/>
    <property type="evidence" value="ECO:0007669"/>
    <property type="project" value="GOC"/>
</dbReference>
<feature type="coiled-coil region" evidence="1">
    <location>
        <begin position="485"/>
        <end position="519"/>
    </location>
</feature>
<feature type="compositionally biased region" description="Acidic residues" evidence="2">
    <location>
        <begin position="78"/>
        <end position="93"/>
    </location>
</feature>
<feature type="region of interest" description="Disordered" evidence="2">
    <location>
        <begin position="1"/>
        <end position="23"/>
    </location>
</feature>
<feature type="compositionally biased region" description="Polar residues" evidence="2">
    <location>
        <begin position="349"/>
        <end position="359"/>
    </location>
</feature>
<organism evidence="3 4">
    <name type="scientific">Holothuria leucospilota</name>
    <name type="common">Black long sea cucumber</name>
    <name type="synonym">Mertensiothuria leucospilota</name>
    <dbReference type="NCBI Taxonomy" id="206669"/>
    <lineage>
        <taxon>Eukaryota</taxon>
        <taxon>Metazoa</taxon>
        <taxon>Echinodermata</taxon>
        <taxon>Eleutherozoa</taxon>
        <taxon>Echinozoa</taxon>
        <taxon>Holothuroidea</taxon>
        <taxon>Aspidochirotacea</taxon>
        <taxon>Aspidochirotida</taxon>
        <taxon>Holothuriidae</taxon>
        <taxon>Holothuria</taxon>
    </lineage>
</organism>
<feature type="region of interest" description="Disordered" evidence="2">
    <location>
        <begin position="849"/>
        <end position="882"/>
    </location>
</feature>
<name>A0A9Q1CC69_HOLLE</name>
<dbReference type="GO" id="GO:0060271">
    <property type="term" value="P:cilium assembly"/>
    <property type="evidence" value="ECO:0007669"/>
    <property type="project" value="InterPro"/>
</dbReference>
<protein>
    <submittedName>
        <fullName evidence="3">Centrosomal protein of 89 kDa</fullName>
    </submittedName>
</protein>
<evidence type="ECO:0000256" key="1">
    <source>
        <dbReference type="SAM" id="Coils"/>
    </source>
</evidence>
<keyword evidence="1" id="KW-0175">Coiled coil</keyword>
<dbReference type="Proteomes" id="UP001152320">
    <property type="component" value="Chromosome 5"/>
</dbReference>
<dbReference type="EMBL" id="JAIZAY010000005">
    <property type="protein sequence ID" value="KAJ8042217.1"/>
    <property type="molecule type" value="Genomic_DNA"/>
</dbReference>
<feature type="compositionally biased region" description="Basic and acidic residues" evidence="2">
    <location>
        <begin position="10"/>
        <end position="20"/>
    </location>
</feature>
<feature type="region of interest" description="Disordered" evidence="2">
    <location>
        <begin position="35"/>
        <end position="279"/>
    </location>
</feature>
<feature type="compositionally biased region" description="Polar residues" evidence="2">
    <location>
        <begin position="184"/>
        <end position="200"/>
    </location>
</feature>
<dbReference type="GO" id="GO:0005814">
    <property type="term" value="C:centriole"/>
    <property type="evidence" value="ECO:0007669"/>
    <property type="project" value="InterPro"/>
</dbReference>
<gene>
    <name evidence="3" type="ORF">HOLleu_13223</name>
</gene>
<feature type="coiled-coil region" evidence="1">
    <location>
        <begin position="771"/>
        <end position="830"/>
    </location>
</feature>
<evidence type="ECO:0000313" key="3">
    <source>
        <dbReference type="EMBL" id="KAJ8042217.1"/>
    </source>
</evidence>
<feature type="compositionally biased region" description="Basic residues" evidence="2">
    <location>
        <begin position="230"/>
        <end position="241"/>
    </location>
</feature>
<dbReference type="GO" id="GO:0007268">
    <property type="term" value="P:chemical synaptic transmission"/>
    <property type="evidence" value="ECO:0007669"/>
    <property type="project" value="InterPro"/>
</dbReference>
<dbReference type="InterPro" id="IPR033545">
    <property type="entry name" value="CEP89"/>
</dbReference>
<evidence type="ECO:0000256" key="2">
    <source>
        <dbReference type="SAM" id="MobiDB-lite"/>
    </source>
</evidence>
<proteinExistence type="predicted"/>
<keyword evidence="4" id="KW-1185">Reference proteome</keyword>
<evidence type="ECO:0000313" key="4">
    <source>
        <dbReference type="Proteomes" id="UP001152320"/>
    </source>
</evidence>
<feature type="compositionally biased region" description="Basic and acidic residues" evidence="2">
    <location>
        <begin position="249"/>
        <end position="265"/>
    </location>
</feature>
<feature type="region of interest" description="Disordered" evidence="2">
    <location>
        <begin position="337"/>
        <end position="363"/>
    </location>
</feature>
<dbReference type="AlphaFoldDB" id="A0A9Q1CC69"/>
<feature type="coiled-coil region" evidence="1">
    <location>
        <begin position="575"/>
        <end position="703"/>
    </location>
</feature>
<reference evidence="3" key="1">
    <citation type="submission" date="2021-10" db="EMBL/GenBank/DDBJ databases">
        <title>Tropical sea cucumber genome reveals ecological adaptation and Cuvierian tubules defense mechanism.</title>
        <authorList>
            <person name="Chen T."/>
        </authorList>
    </citation>
    <scope>NUCLEOTIDE SEQUENCE</scope>
    <source>
        <strain evidence="3">Nanhai2018</strain>
        <tissue evidence="3">Muscle</tissue>
    </source>
</reference>
<dbReference type="PANTHER" id="PTHR36170">
    <property type="entry name" value="CENTROSOMAL PROTEIN OF 89 KDA"/>
    <property type="match status" value="1"/>
</dbReference>